<dbReference type="AlphaFoldDB" id="A0A0N4VBH0"/>
<dbReference type="EMBL" id="UXUI01008889">
    <property type="protein sequence ID" value="VDD92611.1"/>
    <property type="molecule type" value="Genomic_DNA"/>
</dbReference>
<proteinExistence type="predicted"/>
<reference evidence="3" key="1">
    <citation type="submission" date="2017-02" db="UniProtKB">
        <authorList>
            <consortium name="WormBaseParasite"/>
        </authorList>
    </citation>
    <scope>IDENTIFICATION</scope>
</reference>
<keyword evidence="2" id="KW-1185">Reference proteome</keyword>
<gene>
    <name evidence="1" type="ORF">EVEC_LOCUS7362</name>
</gene>
<dbReference type="OrthoDB" id="5847865at2759"/>
<evidence type="ECO:0000313" key="2">
    <source>
        <dbReference type="Proteomes" id="UP000274131"/>
    </source>
</evidence>
<protein>
    <submittedName>
        <fullName evidence="3">SH2 domain-containing protein</fullName>
    </submittedName>
</protein>
<sequence>MHVIFVFTCNGKKLFSRKRECCLESSNLVHVSSEESVECANISPIPSLKKVPSAPVTKNPFLNDFEHFPEFPQAGDYDPNSSLDETMSIATNISDDDQRFLVLEAPEDDVFGSADVAVAEEALVVDERIRSDRIHLTELSKNVNVLEALLSSANILLSVVKGAAVAEGFSLKLEVSEHFEKTRKEIYSTSGWQREVKLATPTADNEVLPVKFKFSSAVDNRAASLRLSLQGMNTSLSDAIIEHLSPFALDEEKIAKPFYLNVNVSDSNVLIKDSKGASPLRVKVSEVVIEQGEEVLSCDSDG</sequence>
<accession>A0A0N4VBH0</accession>
<dbReference type="Proteomes" id="UP000274131">
    <property type="component" value="Unassembled WGS sequence"/>
</dbReference>
<reference evidence="1 2" key="2">
    <citation type="submission" date="2018-10" db="EMBL/GenBank/DDBJ databases">
        <authorList>
            <consortium name="Pathogen Informatics"/>
        </authorList>
    </citation>
    <scope>NUCLEOTIDE SEQUENCE [LARGE SCALE GENOMIC DNA]</scope>
</reference>
<evidence type="ECO:0000313" key="1">
    <source>
        <dbReference type="EMBL" id="VDD92611.1"/>
    </source>
</evidence>
<name>A0A0N4VBH0_ENTVE</name>
<dbReference type="WBParaSite" id="EVEC_0000787801-mRNA-1">
    <property type="protein sequence ID" value="EVEC_0000787801-mRNA-1"/>
    <property type="gene ID" value="EVEC_0000787801"/>
</dbReference>
<organism evidence="3">
    <name type="scientific">Enterobius vermicularis</name>
    <name type="common">Human pinworm</name>
    <dbReference type="NCBI Taxonomy" id="51028"/>
    <lineage>
        <taxon>Eukaryota</taxon>
        <taxon>Metazoa</taxon>
        <taxon>Ecdysozoa</taxon>
        <taxon>Nematoda</taxon>
        <taxon>Chromadorea</taxon>
        <taxon>Rhabditida</taxon>
        <taxon>Spirurina</taxon>
        <taxon>Oxyuridomorpha</taxon>
        <taxon>Oxyuroidea</taxon>
        <taxon>Oxyuridae</taxon>
        <taxon>Enterobius</taxon>
    </lineage>
</organism>
<evidence type="ECO:0000313" key="3">
    <source>
        <dbReference type="WBParaSite" id="EVEC_0000787801-mRNA-1"/>
    </source>
</evidence>